<dbReference type="RefSeq" id="WP_121681662.1">
    <property type="nucleotide sequence ID" value="NZ_RCVZ01000012.1"/>
</dbReference>
<dbReference type="EMBL" id="RCVZ01000012">
    <property type="protein sequence ID" value="RLQ93780.1"/>
    <property type="molecule type" value="Genomic_DNA"/>
</dbReference>
<evidence type="ECO:0000313" key="1">
    <source>
        <dbReference type="EMBL" id="RLQ93780.1"/>
    </source>
</evidence>
<keyword evidence="2" id="KW-1185">Reference proteome</keyword>
<dbReference type="AlphaFoldDB" id="A0A3L7JTF0"/>
<dbReference type="SUPFAM" id="SSF53335">
    <property type="entry name" value="S-adenosyl-L-methionine-dependent methyltransferases"/>
    <property type="match status" value="1"/>
</dbReference>
<comment type="caution">
    <text evidence="1">The sequence shown here is derived from an EMBL/GenBank/DDBJ whole genome shotgun (WGS) entry which is preliminary data.</text>
</comment>
<proteinExistence type="predicted"/>
<keyword evidence="1" id="KW-0808">Transferase</keyword>
<dbReference type="InterPro" id="IPR029063">
    <property type="entry name" value="SAM-dependent_MTases_sf"/>
</dbReference>
<dbReference type="GO" id="GO:0008168">
    <property type="term" value="F:methyltransferase activity"/>
    <property type="evidence" value="ECO:0007669"/>
    <property type="project" value="UniProtKB-KW"/>
</dbReference>
<name>A0A3L7JTF0_9BACI</name>
<protein>
    <submittedName>
        <fullName evidence="1">SAM-dependent methyltransferase</fullName>
    </submittedName>
</protein>
<accession>A0A3L7JTF0</accession>
<gene>
    <name evidence="1" type="ORF">D9X91_16030</name>
</gene>
<reference evidence="1 2" key="1">
    <citation type="submission" date="2018-10" db="EMBL/GenBank/DDBJ databases">
        <title>Falsibacillus sp. genome draft.</title>
        <authorList>
            <person name="Shi S."/>
        </authorList>
    </citation>
    <scope>NUCLEOTIDE SEQUENCE [LARGE SCALE GENOMIC DNA]</scope>
    <source>
        <strain evidence="1 2">GY 10110</strain>
    </source>
</reference>
<dbReference type="Gene3D" id="3.40.50.150">
    <property type="entry name" value="Vaccinia Virus protein VP39"/>
    <property type="match status" value="1"/>
</dbReference>
<keyword evidence="1" id="KW-0489">Methyltransferase</keyword>
<organism evidence="1 2">
    <name type="scientific">Falsibacillus albus</name>
    <dbReference type="NCBI Taxonomy" id="2478915"/>
    <lineage>
        <taxon>Bacteria</taxon>
        <taxon>Bacillati</taxon>
        <taxon>Bacillota</taxon>
        <taxon>Bacilli</taxon>
        <taxon>Bacillales</taxon>
        <taxon>Bacillaceae</taxon>
        <taxon>Falsibacillus</taxon>
    </lineage>
</organism>
<dbReference type="Proteomes" id="UP000276770">
    <property type="component" value="Unassembled WGS sequence"/>
</dbReference>
<dbReference type="OrthoDB" id="9780095at2"/>
<dbReference type="GO" id="GO:0032259">
    <property type="term" value="P:methylation"/>
    <property type="evidence" value="ECO:0007669"/>
    <property type="project" value="UniProtKB-KW"/>
</dbReference>
<sequence length="204" mass="24763">MKDKEYDALLNIRTSKEQAGFHSSLHYHRYEPTPYEALERFFRHYPLKSSDRVVDFGCGKGRLNFFAHHLFQSTMIGVEMDELFYEQAVENRGRYFEKKNTNKRNIYFHCCLAETYEIHPEDNHFYFFNPFTVQIFMKVVNNILQSFEENPRRIDLILYYSSEDYIFYLENQTPFELFEEIGLHGYEKNAYEKMLVYRLAYQCT</sequence>
<evidence type="ECO:0000313" key="2">
    <source>
        <dbReference type="Proteomes" id="UP000276770"/>
    </source>
</evidence>